<dbReference type="Gene3D" id="2.60.40.420">
    <property type="entry name" value="Cupredoxins - blue copper proteins"/>
    <property type="match status" value="3"/>
</dbReference>
<evidence type="ECO:0000313" key="13">
    <source>
        <dbReference type="Proteomes" id="UP001317629"/>
    </source>
</evidence>
<feature type="domain" description="Plastocyanin-like" evidence="11">
    <location>
        <begin position="76"/>
        <end position="182"/>
    </location>
</feature>
<sequence>MRNNLGLTRRNFLLSAAALTVPSFARGEAMAHMPPKTASESFNPDVDIELACKTDSVRILSGDATKVWRYAGNLLKGPANTLTNLPDSYLGPVMRFVKGQKIRIRLKNELPESTITHWHGLHVPMEADGHPMAAIDPGQTYVYEFEMRNRAGFNFYHPHTHEATATQVYRGLAGGIIVEDEEERALGLPSGEFEIPIVLQDRSFTDDNQLFYGGGMHRSMFGFYGDSVLVNGRPDFRLDVASRAYRLRILNGSNARIYKLQWDDRTPLTIIGVDGGLLEKPETRPYAMMAPGERLDLWVDFSGRSVGSRLVMRSGEFDGLVPPMAQRMSGGLIVGDDYPLFTVTVTRAMSDSPKLPEKLSTIKHHRPEEIANRDNPRPIALSMGHMQVMINGRTYSPDDLLDIERVPVDTVQLFEVFHDHGGGMGMGMAGMGMGHGMMGAGMMGGGMMGGMGMGGGMMGRGMMGGGMGMMGMMNMAHPVHLHGQQFEVLSRTYTGDDPEAYATFKEGLIDSGLKDTIIVTGGERLRITKPFGDFKGRFMYHCHNLEHEDMGMMREFSVE</sequence>
<dbReference type="InterPro" id="IPR002355">
    <property type="entry name" value="Cu_oxidase_Cu_BS"/>
</dbReference>
<organism evidence="12 13">
    <name type="scientific">Methylocystis iwaonis</name>
    <dbReference type="NCBI Taxonomy" id="2885079"/>
    <lineage>
        <taxon>Bacteria</taxon>
        <taxon>Pseudomonadati</taxon>
        <taxon>Pseudomonadota</taxon>
        <taxon>Alphaproteobacteria</taxon>
        <taxon>Hyphomicrobiales</taxon>
        <taxon>Methylocystaceae</taxon>
        <taxon>Methylocystis</taxon>
    </lineage>
</organism>
<dbReference type="PROSITE" id="PS00079">
    <property type="entry name" value="MULTICOPPER_OXIDASE1"/>
    <property type="match status" value="1"/>
</dbReference>
<dbReference type="PROSITE" id="PS51318">
    <property type="entry name" value="TAT"/>
    <property type="match status" value="1"/>
</dbReference>
<evidence type="ECO:0000256" key="9">
    <source>
        <dbReference type="SAM" id="SignalP"/>
    </source>
</evidence>
<dbReference type="InterPro" id="IPR006311">
    <property type="entry name" value="TAT_signal"/>
</dbReference>
<dbReference type="Pfam" id="PF07732">
    <property type="entry name" value="Cu-oxidase_3"/>
    <property type="match status" value="1"/>
</dbReference>
<dbReference type="PANTHER" id="PTHR48267">
    <property type="entry name" value="CUPREDOXIN SUPERFAMILY PROTEIN"/>
    <property type="match status" value="1"/>
</dbReference>
<reference evidence="12 13" key="1">
    <citation type="journal article" date="2023" name="Int. J. Syst. Evol. Microbiol.">
        <title>Methylocystis iwaonis sp. nov., a type II methane-oxidizing bacterium from surface soil of a rice paddy field in Japan, and emended description of the genus Methylocystis (ex Whittenbury et al. 1970) Bowman et al. 1993.</title>
        <authorList>
            <person name="Kaise H."/>
            <person name="Sawadogo J.B."/>
            <person name="Alam M.S."/>
            <person name="Ueno C."/>
            <person name="Dianou D."/>
            <person name="Shinjo R."/>
            <person name="Asakawa S."/>
        </authorList>
    </citation>
    <scope>NUCLEOTIDE SEQUENCE [LARGE SCALE GENOMIC DNA]</scope>
    <source>
        <strain evidence="12 13">SS37A-Re</strain>
    </source>
</reference>
<dbReference type="Pfam" id="PF07731">
    <property type="entry name" value="Cu-oxidase_2"/>
    <property type="match status" value="1"/>
</dbReference>
<accession>A0ABM8E5F4</accession>
<keyword evidence="2" id="KW-0479">Metal-binding</keyword>
<dbReference type="PANTHER" id="PTHR48267:SF1">
    <property type="entry name" value="BILIRUBIN OXIDASE"/>
    <property type="match status" value="1"/>
</dbReference>
<evidence type="ECO:0000256" key="8">
    <source>
        <dbReference type="ARBA" id="ARBA00048092"/>
    </source>
</evidence>
<feature type="signal peptide" evidence="9">
    <location>
        <begin position="1"/>
        <end position="25"/>
    </location>
</feature>
<feature type="domain" description="Plastocyanin-like" evidence="10">
    <location>
        <begin position="472"/>
        <end position="558"/>
    </location>
</feature>
<evidence type="ECO:0000259" key="11">
    <source>
        <dbReference type="Pfam" id="PF07732"/>
    </source>
</evidence>
<protein>
    <recommendedName>
        <fullName evidence="5">Multicopper oxidase CueO</fullName>
        <ecNumber evidence="4">1.16.3.4</ecNumber>
    </recommendedName>
    <alternativeName>
        <fullName evidence="6">Copper efflux oxidase</fullName>
    </alternativeName>
    <alternativeName>
        <fullName evidence="7">Cuprous oxidase</fullName>
    </alternativeName>
</protein>
<dbReference type="InterPro" id="IPR033138">
    <property type="entry name" value="Cu_oxidase_CS"/>
</dbReference>
<keyword evidence="13" id="KW-1185">Reference proteome</keyword>
<dbReference type="SUPFAM" id="SSF49503">
    <property type="entry name" value="Cupredoxins"/>
    <property type="match status" value="3"/>
</dbReference>
<dbReference type="RefSeq" id="WP_281930543.1">
    <property type="nucleotide sequence ID" value="NZ_AP027142.1"/>
</dbReference>
<comment type="subunit">
    <text evidence="1">Monomer.</text>
</comment>
<dbReference type="CDD" id="cd13852">
    <property type="entry name" value="CuRO_1_McoP_like"/>
    <property type="match status" value="1"/>
</dbReference>
<evidence type="ECO:0000256" key="2">
    <source>
        <dbReference type="ARBA" id="ARBA00022723"/>
    </source>
</evidence>
<evidence type="ECO:0000256" key="5">
    <source>
        <dbReference type="ARBA" id="ARBA00041027"/>
    </source>
</evidence>
<dbReference type="EC" id="1.16.3.4" evidence="4"/>
<comment type="catalytic activity">
    <reaction evidence="8">
        <text>4 Cu(+) + O2 + 4 H(+) = 4 Cu(2+) + 2 H2O</text>
        <dbReference type="Rhea" id="RHEA:30083"/>
        <dbReference type="ChEBI" id="CHEBI:15377"/>
        <dbReference type="ChEBI" id="CHEBI:15378"/>
        <dbReference type="ChEBI" id="CHEBI:15379"/>
        <dbReference type="ChEBI" id="CHEBI:29036"/>
        <dbReference type="ChEBI" id="CHEBI:49552"/>
        <dbReference type="EC" id="1.16.3.4"/>
    </reaction>
    <physiologicalReaction direction="left-to-right" evidence="8">
        <dbReference type="Rhea" id="RHEA:30084"/>
    </physiologicalReaction>
</comment>
<feature type="chain" id="PRO_5047518367" description="Multicopper oxidase CueO" evidence="9">
    <location>
        <begin position="26"/>
        <end position="559"/>
    </location>
</feature>
<keyword evidence="9" id="KW-0732">Signal</keyword>
<evidence type="ECO:0000259" key="10">
    <source>
        <dbReference type="Pfam" id="PF07731"/>
    </source>
</evidence>
<evidence type="ECO:0000256" key="7">
    <source>
        <dbReference type="ARBA" id="ARBA00043090"/>
    </source>
</evidence>
<keyword evidence="3" id="KW-0560">Oxidoreductase</keyword>
<gene>
    <name evidence="12" type="ORF">SS37A_07280</name>
</gene>
<evidence type="ECO:0000256" key="3">
    <source>
        <dbReference type="ARBA" id="ARBA00023002"/>
    </source>
</evidence>
<evidence type="ECO:0000256" key="1">
    <source>
        <dbReference type="ARBA" id="ARBA00011245"/>
    </source>
</evidence>
<dbReference type="InterPro" id="IPR011707">
    <property type="entry name" value="Cu-oxidase-like_N"/>
</dbReference>
<proteinExistence type="predicted"/>
<dbReference type="Proteomes" id="UP001317629">
    <property type="component" value="Chromosome"/>
</dbReference>
<dbReference type="InterPro" id="IPR045087">
    <property type="entry name" value="Cu-oxidase_fam"/>
</dbReference>
<name>A0ABM8E5F4_9HYPH</name>
<dbReference type="PROSITE" id="PS00080">
    <property type="entry name" value="MULTICOPPER_OXIDASE2"/>
    <property type="match status" value="1"/>
</dbReference>
<dbReference type="CDD" id="cd13879">
    <property type="entry name" value="CuRO_2_McoP_like"/>
    <property type="match status" value="1"/>
</dbReference>
<dbReference type="InterPro" id="IPR011706">
    <property type="entry name" value="Cu-oxidase_C"/>
</dbReference>
<dbReference type="EMBL" id="AP027142">
    <property type="protein sequence ID" value="BDV33199.1"/>
    <property type="molecule type" value="Genomic_DNA"/>
</dbReference>
<evidence type="ECO:0000256" key="4">
    <source>
        <dbReference type="ARBA" id="ARBA00038978"/>
    </source>
</evidence>
<evidence type="ECO:0000256" key="6">
    <source>
        <dbReference type="ARBA" id="ARBA00042896"/>
    </source>
</evidence>
<evidence type="ECO:0000313" key="12">
    <source>
        <dbReference type="EMBL" id="BDV33199.1"/>
    </source>
</evidence>
<dbReference type="InterPro" id="IPR008972">
    <property type="entry name" value="Cupredoxin"/>
</dbReference>